<sequence>MNTSDLKIELIKAIIDSNDIDLLLKINTLLIEKNYPETDVRSHLVNEPALEYQKLANKDIRVFSEAEQEKINIVLKQYENGDCISNEEAQIELEKWFQEQEK</sequence>
<protein>
    <submittedName>
        <fullName evidence="1">Uncharacterized protein</fullName>
    </submittedName>
</protein>
<proteinExistence type="predicted"/>
<keyword evidence="2" id="KW-1185">Reference proteome</keyword>
<gene>
    <name evidence="1" type="ORF">GON26_16840</name>
</gene>
<evidence type="ECO:0000313" key="1">
    <source>
        <dbReference type="EMBL" id="MWB96034.1"/>
    </source>
</evidence>
<comment type="caution">
    <text evidence="1">The sequence shown here is derived from an EMBL/GenBank/DDBJ whole genome shotgun (WGS) entry which is preliminary data.</text>
</comment>
<name>A0A6I4NYH8_9FLAO</name>
<dbReference type="Proteomes" id="UP000471501">
    <property type="component" value="Unassembled WGS sequence"/>
</dbReference>
<accession>A0A6I4NYH8</accession>
<evidence type="ECO:0000313" key="2">
    <source>
        <dbReference type="Proteomes" id="UP000471501"/>
    </source>
</evidence>
<dbReference type="AlphaFoldDB" id="A0A6I4NYH8"/>
<reference evidence="1 2" key="1">
    <citation type="submission" date="2019-12" db="EMBL/GenBank/DDBJ databases">
        <authorList>
            <person name="Kim Y.S."/>
        </authorList>
    </citation>
    <scope>NUCLEOTIDE SEQUENCE [LARGE SCALE GENOMIC DNA]</scope>
    <source>
        <strain evidence="1 2">GA093</strain>
    </source>
</reference>
<organism evidence="1 2">
    <name type="scientific">Flavobacterium hydrocarbonoxydans</name>
    <dbReference type="NCBI Taxonomy" id="2683249"/>
    <lineage>
        <taxon>Bacteria</taxon>
        <taxon>Pseudomonadati</taxon>
        <taxon>Bacteroidota</taxon>
        <taxon>Flavobacteriia</taxon>
        <taxon>Flavobacteriales</taxon>
        <taxon>Flavobacteriaceae</taxon>
        <taxon>Flavobacterium</taxon>
    </lineage>
</organism>
<dbReference type="EMBL" id="WSTB01000010">
    <property type="protein sequence ID" value="MWB96034.1"/>
    <property type="molecule type" value="Genomic_DNA"/>
</dbReference>
<dbReference type="RefSeq" id="WP_160375935.1">
    <property type="nucleotide sequence ID" value="NZ_WSTB01000010.1"/>
</dbReference>